<proteinExistence type="predicted"/>
<dbReference type="EMBL" id="QJKJ01001593">
    <property type="protein sequence ID" value="RDY06882.1"/>
    <property type="molecule type" value="Genomic_DNA"/>
</dbReference>
<comment type="caution">
    <text evidence="2">The sequence shown here is derived from an EMBL/GenBank/DDBJ whole genome shotgun (WGS) entry which is preliminary data.</text>
</comment>
<reference evidence="2" key="1">
    <citation type="submission" date="2018-05" db="EMBL/GenBank/DDBJ databases">
        <title>Draft genome of Mucuna pruriens seed.</title>
        <authorList>
            <person name="Nnadi N.E."/>
            <person name="Vos R."/>
            <person name="Hasami M.H."/>
            <person name="Devisetty U.K."/>
            <person name="Aguiy J.C."/>
        </authorList>
    </citation>
    <scope>NUCLEOTIDE SEQUENCE [LARGE SCALE GENOMIC DNA]</scope>
    <source>
        <strain evidence="2">JCA_2017</strain>
    </source>
</reference>
<accession>A0A371HVS5</accession>
<organism evidence="2 3">
    <name type="scientific">Mucuna pruriens</name>
    <name type="common">Velvet bean</name>
    <name type="synonym">Dolichos pruriens</name>
    <dbReference type="NCBI Taxonomy" id="157652"/>
    <lineage>
        <taxon>Eukaryota</taxon>
        <taxon>Viridiplantae</taxon>
        <taxon>Streptophyta</taxon>
        <taxon>Embryophyta</taxon>
        <taxon>Tracheophyta</taxon>
        <taxon>Spermatophyta</taxon>
        <taxon>Magnoliopsida</taxon>
        <taxon>eudicotyledons</taxon>
        <taxon>Gunneridae</taxon>
        <taxon>Pentapetalae</taxon>
        <taxon>rosids</taxon>
        <taxon>fabids</taxon>
        <taxon>Fabales</taxon>
        <taxon>Fabaceae</taxon>
        <taxon>Papilionoideae</taxon>
        <taxon>50 kb inversion clade</taxon>
        <taxon>NPAAA clade</taxon>
        <taxon>indigoferoid/millettioid clade</taxon>
        <taxon>Phaseoleae</taxon>
        <taxon>Mucuna</taxon>
    </lineage>
</organism>
<evidence type="ECO:0000259" key="1">
    <source>
        <dbReference type="Pfam" id="PF13952"/>
    </source>
</evidence>
<evidence type="ECO:0000313" key="3">
    <source>
        <dbReference type="Proteomes" id="UP000257109"/>
    </source>
</evidence>
<feature type="domain" description="DUF4216" evidence="1">
    <location>
        <begin position="46"/>
        <end position="122"/>
    </location>
</feature>
<dbReference type="Proteomes" id="UP000257109">
    <property type="component" value="Unassembled WGS sequence"/>
</dbReference>
<evidence type="ECO:0000313" key="2">
    <source>
        <dbReference type="EMBL" id="RDY06882.1"/>
    </source>
</evidence>
<protein>
    <recommendedName>
        <fullName evidence="1">DUF4216 domain-containing protein</fullName>
    </recommendedName>
</protein>
<dbReference type="PANTHER" id="PTHR48258:SF11">
    <property type="entry name" value="TDCA1-ORF2 PROTEIN"/>
    <property type="match status" value="1"/>
</dbReference>
<dbReference type="PANTHER" id="PTHR48258">
    <property type="entry name" value="DUF4218 DOMAIN-CONTAINING PROTEIN-RELATED"/>
    <property type="match status" value="1"/>
</dbReference>
<name>A0A371HVS5_MUCPR</name>
<dbReference type="AlphaFoldDB" id="A0A371HVS5"/>
<keyword evidence="3" id="KW-1185">Reference proteome</keyword>
<gene>
    <name evidence="2" type="ORF">CR513_09068</name>
</gene>
<dbReference type="InterPro" id="IPR025312">
    <property type="entry name" value="DUF4216"/>
</dbReference>
<dbReference type="Pfam" id="PF13952">
    <property type="entry name" value="DUF4216"/>
    <property type="match status" value="1"/>
</dbReference>
<dbReference type="OrthoDB" id="1878503at2759"/>
<sequence length="197" mass="22745">MYIINGYKFHTIVSSEGMNSINHNVYVQGTNGQLESDFYGNLSNIIQLEYIGFPIIKLALFKCYWFDNTSNIGTKVRNKYEIVEVRTTRRYNKAYNPFIFAQQTEQVYYTTYLEGHQGWLVVIKTKARSKIAPYQDDDFVGLQVVLHIDLDVINESLVDIDGGGEVDTQLLDQTKFDEPNEDEYITIESDFNDTDTS</sequence>
<feature type="non-terminal residue" evidence="2">
    <location>
        <position position="1"/>
    </location>
</feature>